<dbReference type="InterPro" id="IPR048677">
    <property type="entry name" value="TssM1_hel"/>
</dbReference>
<evidence type="ECO:0000256" key="1">
    <source>
        <dbReference type="SAM" id="Phobius"/>
    </source>
</evidence>
<sequence length="1199" mass="135549">MKKIKAVLLNPWTLGILSLLLFAMLVVVVGPLISIGAIQPLATTNAQIILITVVTLIWIIKRLVSLLMQQRKDKAMSDDLAIMESDNADEFAKEELSTLQQRFKEALTLINRKGGRFSKRTNIYGLPWYIIVGPPGSGKTTALLNSGLKFPLSEKLGEQAIQGVGGTRNCDWWFTDQAVMIDTAGRYVTQDSNKDLDASAWTGFLSLLKKYRKRQPINGVFIAISASDLLMQSKAKRTEHVSAIKQRIKELHEQLGIHFPIYVLVTKTDLLAGFETFFADLDARDREQPWGMTFDLQAPSPDGRTADGNTSPTQAFDWNFDQLIQRLNTRVVQRVHHERNLDRAAQINAFPTQMQMFKETLSEFLNDIFENTRYEHDAMLRGVYFTSGTQEGTPIDRLVNRLAQNSQAGFSPQGQASEGKSFFIKDVMSKIVFPEAGLAGSNQKFENKLAWLRRSTIATTALITLAICSFWAGSYFYNDAYVDRVSTNLTTAQQAVSDVSIYDLDPINTLDALNRIRNASNTREDATTIPLENPQDALSSPWYSGFGLQQQSKLQTQNTVAYERVLNKMLLARLMVMLERQLANPDTPLTYQYVALRTYLMLGSDDHYDANEVNAFFRESWLKRFDRTLTREQRLEFVEHLNALFATRPGPLPMPLDQKLIEQTQANLRAISFDEQIYARIQQLNWDKYPQFSIYDAAGRASADLVFIRKSGKSLSEGIEPLYTKQVYRQLMNGEIARIAEDVLGEAWVYGNQQSRTDSIDQNAIIKRVEMRYLNDYKNHYRALLADIDILPFSSFDEASRVLSTLSGKDSPVVLLIEGVREQTHLSLVDNEVVDVASSTAVRVAQNKLSRMLGTQQELNIDTEASFDHDPVTREFYELNQTVKSRDSAPLPITPVLDEFSELYKFMSAISYESIDGAIPPGLAQKGNAILKKMNFMLDSQPDIFLKPLMTRIVSRSASLSQSGVVEHLNQMWASEVLGFCQRAIANRYPVSPAAESDIQLDDFAQFFGYGGTMDTFFKRHLQKYVDASQSPWAVRRSQTAPIDLSSQALRAFEKASYIKRAFFKYGSHQPEFTFSLTPKQMDAGLSRLQLNIDGQMIGYEFGPLLTNELAWPGVNPGSGARLEMRQIDGRIAVLQEEGPWGWFRMLNKMQVKKTRNTERFDLTFDAGGYKAEYSLMAGASTNPYRIMNNMYFSCPTQL</sequence>
<organism evidence="7 8">
    <name type="scientific">BD1-7 clade bacterium</name>
    <dbReference type="NCBI Taxonomy" id="2029982"/>
    <lineage>
        <taxon>Bacteria</taxon>
        <taxon>Pseudomonadati</taxon>
        <taxon>Pseudomonadota</taxon>
        <taxon>Gammaproteobacteria</taxon>
        <taxon>Cellvibrionales</taxon>
        <taxon>Spongiibacteraceae</taxon>
        <taxon>BD1-7 clade</taxon>
    </lineage>
</organism>
<evidence type="ECO:0000259" key="5">
    <source>
        <dbReference type="Pfam" id="PF21070"/>
    </source>
</evidence>
<dbReference type="Pfam" id="PF06744">
    <property type="entry name" value="IcmF_C"/>
    <property type="match status" value="1"/>
</dbReference>
<keyword evidence="1" id="KW-0812">Transmembrane</keyword>
<dbReference type="InterPro" id="IPR010623">
    <property type="entry name" value="IcmF_C"/>
</dbReference>
<dbReference type="EMBL" id="CACSIO010000003">
    <property type="protein sequence ID" value="CAA0094052.1"/>
    <property type="molecule type" value="Genomic_DNA"/>
</dbReference>
<feature type="domain" description="Type VI secretion system component TssM1 helical" evidence="5">
    <location>
        <begin position="967"/>
        <end position="1067"/>
    </location>
</feature>
<dbReference type="Proteomes" id="UP000441399">
    <property type="component" value="Unassembled WGS sequence"/>
</dbReference>
<evidence type="ECO:0000259" key="3">
    <source>
        <dbReference type="Pfam" id="PF06761"/>
    </source>
</evidence>
<keyword evidence="1" id="KW-0472">Membrane</keyword>
<dbReference type="InterPro" id="IPR009612">
    <property type="entry name" value="IcmF-rel"/>
</dbReference>
<name>A0A5S9PWB4_9GAMM</name>
<accession>A0A5S9PWB4</accession>
<feature type="transmembrane region" description="Helical" evidence="1">
    <location>
        <begin position="44"/>
        <end position="64"/>
    </location>
</feature>
<evidence type="ECO:0000259" key="2">
    <source>
        <dbReference type="Pfam" id="PF06744"/>
    </source>
</evidence>
<dbReference type="InterPro" id="IPR027417">
    <property type="entry name" value="P-loop_NTPase"/>
</dbReference>
<dbReference type="EMBL" id="CACSIO010000012">
    <property type="protein sequence ID" value="CAA0109355.1"/>
    <property type="molecule type" value="Genomic_DNA"/>
</dbReference>
<gene>
    <name evidence="7" type="ORF">OPDIPICF_01461</name>
    <name evidence="6" type="ORF">OPDIPICF_03930</name>
</gene>
<evidence type="ECO:0008006" key="9">
    <source>
        <dbReference type="Google" id="ProtNLM"/>
    </source>
</evidence>
<keyword evidence="1" id="KW-1133">Transmembrane helix</keyword>
<dbReference type="NCBIfam" id="TIGR03348">
    <property type="entry name" value="VI_IcmF"/>
    <property type="match status" value="1"/>
</dbReference>
<feature type="transmembrane region" description="Helical" evidence="1">
    <location>
        <begin position="12"/>
        <end position="38"/>
    </location>
</feature>
<dbReference type="Pfam" id="PF21070">
    <property type="entry name" value="IcmF_helical"/>
    <property type="match status" value="1"/>
</dbReference>
<dbReference type="PANTHER" id="PTHR36153">
    <property type="entry name" value="INNER MEMBRANE PROTEIN-RELATED"/>
    <property type="match status" value="1"/>
</dbReference>
<evidence type="ECO:0000313" key="7">
    <source>
        <dbReference type="EMBL" id="CAA0109355.1"/>
    </source>
</evidence>
<dbReference type="SUPFAM" id="SSF52540">
    <property type="entry name" value="P-loop containing nucleoside triphosphate hydrolases"/>
    <property type="match status" value="1"/>
</dbReference>
<dbReference type="OrthoDB" id="9758229at2"/>
<keyword evidence="8" id="KW-1185">Reference proteome</keyword>
<dbReference type="PANTHER" id="PTHR36153:SF1">
    <property type="entry name" value="TYPE VI SECRETION SYSTEM COMPONENT TSSM1"/>
    <property type="match status" value="1"/>
</dbReference>
<dbReference type="InterPro" id="IPR053156">
    <property type="entry name" value="T6SS_TssM-like"/>
</dbReference>
<dbReference type="Gene3D" id="3.40.50.300">
    <property type="entry name" value="P-loop containing nucleotide triphosphate hydrolases"/>
    <property type="match status" value="1"/>
</dbReference>
<dbReference type="InterPro" id="IPR025743">
    <property type="entry name" value="TssM1_N"/>
</dbReference>
<dbReference type="AlphaFoldDB" id="A0A5S9PWB4"/>
<feature type="domain" description="Type VI secretion system IcmF C-terminal" evidence="2">
    <location>
        <begin position="1075"/>
        <end position="1178"/>
    </location>
</feature>
<evidence type="ECO:0000313" key="8">
    <source>
        <dbReference type="Proteomes" id="UP000441399"/>
    </source>
</evidence>
<evidence type="ECO:0000313" key="6">
    <source>
        <dbReference type="EMBL" id="CAA0094052.1"/>
    </source>
</evidence>
<feature type="domain" description="Type VI secretion system component TssM1 N-terminal" evidence="4">
    <location>
        <begin position="197"/>
        <end position="458"/>
    </location>
</feature>
<dbReference type="InterPro" id="IPR017731">
    <property type="entry name" value="TssM1-like"/>
</dbReference>
<reference evidence="7 8" key="1">
    <citation type="submission" date="2019-11" db="EMBL/GenBank/DDBJ databases">
        <authorList>
            <person name="Holert J."/>
        </authorList>
    </citation>
    <scope>NUCLEOTIDE SEQUENCE [LARGE SCALE GENOMIC DNA]</scope>
    <source>
        <strain evidence="7">SB11_3</strain>
    </source>
</reference>
<dbReference type="Pfam" id="PF06761">
    <property type="entry name" value="IcmF-related"/>
    <property type="match status" value="1"/>
</dbReference>
<proteinExistence type="predicted"/>
<feature type="domain" description="IcmF-related" evidence="3">
    <location>
        <begin position="510"/>
        <end position="824"/>
    </location>
</feature>
<protein>
    <recommendedName>
        <fullName evidence="9">Type VI secretion system membrane subunit TssM</fullName>
    </recommendedName>
</protein>
<evidence type="ECO:0000259" key="4">
    <source>
        <dbReference type="Pfam" id="PF14331"/>
    </source>
</evidence>
<dbReference type="Pfam" id="PF14331">
    <property type="entry name" value="IcmF-related_N"/>
    <property type="match status" value="1"/>
</dbReference>